<dbReference type="PANTHER" id="PTHR43377">
    <property type="entry name" value="BILIVERDIN REDUCTASE A"/>
    <property type="match status" value="1"/>
</dbReference>
<dbReference type="InterPro" id="IPR000683">
    <property type="entry name" value="Gfo/Idh/MocA-like_OxRdtase_N"/>
</dbReference>
<dbReference type="Proteomes" id="UP000461443">
    <property type="component" value="Unassembled WGS sequence"/>
</dbReference>
<name>A0A845SJT5_9GAMM</name>
<comment type="caution">
    <text evidence="3">The sequence shown here is derived from an EMBL/GenBank/DDBJ whole genome shotgun (WGS) entry which is preliminary data.</text>
</comment>
<organism evidence="3 4">
    <name type="scientific">Acerihabitans arboris</name>
    <dbReference type="NCBI Taxonomy" id="2691583"/>
    <lineage>
        <taxon>Bacteria</taxon>
        <taxon>Pseudomonadati</taxon>
        <taxon>Pseudomonadota</taxon>
        <taxon>Gammaproteobacteria</taxon>
        <taxon>Enterobacterales</taxon>
        <taxon>Pectobacteriaceae</taxon>
        <taxon>Acerihabitans</taxon>
    </lineage>
</organism>
<evidence type="ECO:0000313" key="4">
    <source>
        <dbReference type="Proteomes" id="UP000461443"/>
    </source>
</evidence>
<feature type="domain" description="Gfo/Idh/MocA-like oxidoreductase C-terminal" evidence="2">
    <location>
        <begin position="140"/>
        <end position="351"/>
    </location>
</feature>
<gene>
    <name evidence="3" type="ORF">GRH90_12265</name>
</gene>
<dbReference type="Pfam" id="PF01408">
    <property type="entry name" value="GFO_IDH_MocA"/>
    <property type="match status" value="1"/>
</dbReference>
<dbReference type="InterPro" id="IPR051450">
    <property type="entry name" value="Gfo/Idh/MocA_Oxidoreductases"/>
</dbReference>
<dbReference type="InterPro" id="IPR004104">
    <property type="entry name" value="Gfo/Idh/MocA-like_OxRdtase_C"/>
</dbReference>
<dbReference type="InterPro" id="IPR036291">
    <property type="entry name" value="NAD(P)-bd_dom_sf"/>
</dbReference>
<dbReference type="Pfam" id="PF02894">
    <property type="entry name" value="GFO_IDH_MocA_C"/>
    <property type="match status" value="1"/>
</dbReference>
<dbReference type="EMBL" id="WUBS01000008">
    <property type="protein sequence ID" value="NDL63517.1"/>
    <property type="molecule type" value="Genomic_DNA"/>
</dbReference>
<feature type="domain" description="Gfo/Idh/MocA-like oxidoreductase N-terminal" evidence="1">
    <location>
        <begin position="2"/>
        <end position="115"/>
    </location>
</feature>
<dbReference type="SUPFAM" id="SSF51735">
    <property type="entry name" value="NAD(P)-binding Rossmann-fold domains"/>
    <property type="match status" value="1"/>
</dbReference>
<evidence type="ECO:0000259" key="1">
    <source>
        <dbReference type="Pfam" id="PF01408"/>
    </source>
</evidence>
<dbReference type="SUPFAM" id="SSF55347">
    <property type="entry name" value="Glyceraldehyde-3-phosphate dehydrogenase-like, C-terminal domain"/>
    <property type="match status" value="1"/>
</dbReference>
<sequence>MKAGIVGLGFRMANVAKEFKQADADFTIAGFADPAPAGLETLTQFGIDAGQGFGTLDELLAAGGFDMLMVGSPNYLHLEHIRAGLEAGLIVFTEKPVVINEEQTMALAELVRQYGSDRIIVGLVLRYSPLYVDLLRAQAQNQLGEITSIEACEHIPPWHGAFFMRDWRRFERFAGAYMLEKCCHDLDLYQGLIGARAMSVASFGGRKSYTAAHEPHGPVITAASEVYHRKPSGWHSTDNVFTSDADIIDYQTAIVEYATGATLSFHANLNVPDYFRRFCVIGSDGMAEGDFVRNYFRVHDARSGDRLEDKTYEGYGDAGHYGADTQMAQGVVDHLLRGVPLKVSIIDAMEAGLTAIKIDEARKKRCLIDLTECWQRFDRKLGRTA</sequence>
<evidence type="ECO:0000313" key="3">
    <source>
        <dbReference type="EMBL" id="NDL63517.1"/>
    </source>
</evidence>
<proteinExistence type="predicted"/>
<dbReference type="RefSeq" id="WP_162366240.1">
    <property type="nucleotide sequence ID" value="NZ_WUBS01000008.1"/>
</dbReference>
<reference evidence="3 4" key="2">
    <citation type="submission" date="2020-02" db="EMBL/GenBank/DDBJ databases">
        <title>The new genus of Enterobacteriales.</title>
        <authorList>
            <person name="Kim I.S."/>
        </authorList>
    </citation>
    <scope>NUCLEOTIDE SEQUENCE [LARGE SCALE GENOMIC DNA]</scope>
    <source>
        <strain evidence="3 4">SAP-6</strain>
    </source>
</reference>
<dbReference type="Gene3D" id="3.40.50.720">
    <property type="entry name" value="NAD(P)-binding Rossmann-like Domain"/>
    <property type="match status" value="1"/>
</dbReference>
<dbReference type="AlphaFoldDB" id="A0A845SJT5"/>
<dbReference type="GO" id="GO:0000166">
    <property type="term" value="F:nucleotide binding"/>
    <property type="evidence" value="ECO:0007669"/>
    <property type="project" value="InterPro"/>
</dbReference>
<accession>A0A845SJT5</accession>
<evidence type="ECO:0000259" key="2">
    <source>
        <dbReference type="Pfam" id="PF02894"/>
    </source>
</evidence>
<reference evidence="3 4" key="1">
    <citation type="submission" date="2019-12" db="EMBL/GenBank/DDBJ databases">
        <authorList>
            <person name="Lee S.D."/>
        </authorList>
    </citation>
    <scope>NUCLEOTIDE SEQUENCE [LARGE SCALE GENOMIC DNA]</scope>
    <source>
        <strain evidence="3 4">SAP-6</strain>
    </source>
</reference>
<keyword evidence="4" id="KW-1185">Reference proteome</keyword>
<dbReference type="Gene3D" id="3.30.360.10">
    <property type="entry name" value="Dihydrodipicolinate Reductase, domain 2"/>
    <property type="match status" value="1"/>
</dbReference>
<dbReference type="PANTHER" id="PTHR43377:SF2">
    <property type="entry name" value="BINDING ROSSMANN FOLD OXIDOREDUCTASE, PUTATIVE (AFU_ORTHOLOGUE AFUA_4G00560)-RELATED"/>
    <property type="match status" value="1"/>
</dbReference>
<protein>
    <submittedName>
        <fullName evidence="3">Gfo/Idh/MocA family oxidoreductase</fullName>
    </submittedName>
</protein>